<accession>A0A4C1XAV1</accession>
<gene>
    <name evidence="1" type="ORF">EVAR_51534_1</name>
</gene>
<evidence type="ECO:0000313" key="1">
    <source>
        <dbReference type="EMBL" id="GBP60971.1"/>
    </source>
</evidence>
<comment type="caution">
    <text evidence="1">The sequence shown here is derived from an EMBL/GenBank/DDBJ whole genome shotgun (WGS) entry which is preliminary data.</text>
</comment>
<dbReference type="Proteomes" id="UP000299102">
    <property type="component" value="Unassembled WGS sequence"/>
</dbReference>
<evidence type="ECO:0000313" key="2">
    <source>
        <dbReference type="Proteomes" id="UP000299102"/>
    </source>
</evidence>
<reference evidence="1 2" key="1">
    <citation type="journal article" date="2019" name="Commun. Biol.">
        <title>The bagworm genome reveals a unique fibroin gene that provides high tensile strength.</title>
        <authorList>
            <person name="Kono N."/>
            <person name="Nakamura H."/>
            <person name="Ohtoshi R."/>
            <person name="Tomita M."/>
            <person name="Numata K."/>
            <person name="Arakawa K."/>
        </authorList>
    </citation>
    <scope>NUCLEOTIDE SEQUENCE [LARGE SCALE GENOMIC DNA]</scope>
</reference>
<dbReference type="AlphaFoldDB" id="A0A4C1XAV1"/>
<proteinExistence type="predicted"/>
<keyword evidence="2" id="KW-1185">Reference proteome</keyword>
<organism evidence="1 2">
    <name type="scientific">Eumeta variegata</name>
    <name type="common">Bagworm moth</name>
    <name type="synonym">Eumeta japonica</name>
    <dbReference type="NCBI Taxonomy" id="151549"/>
    <lineage>
        <taxon>Eukaryota</taxon>
        <taxon>Metazoa</taxon>
        <taxon>Ecdysozoa</taxon>
        <taxon>Arthropoda</taxon>
        <taxon>Hexapoda</taxon>
        <taxon>Insecta</taxon>
        <taxon>Pterygota</taxon>
        <taxon>Neoptera</taxon>
        <taxon>Endopterygota</taxon>
        <taxon>Lepidoptera</taxon>
        <taxon>Glossata</taxon>
        <taxon>Ditrysia</taxon>
        <taxon>Tineoidea</taxon>
        <taxon>Psychidae</taxon>
        <taxon>Oiketicinae</taxon>
        <taxon>Eumeta</taxon>
    </lineage>
</organism>
<protein>
    <submittedName>
        <fullName evidence="1">Uncharacterized protein</fullName>
    </submittedName>
</protein>
<dbReference type="EMBL" id="BGZK01000800">
    <property type="protein sequence ID" value="GBP60971.1"/>
    <property type="molecule type" value="Genomic_DNA"/>
</dbReference>
<name>A0A4C1XAV1_EUMVA</name>
<sequence>MLAVPEAEGWCTLYVCSGIHVYTMVKHFREGKEHCEPPKPVVDPTHVMNMIMNTCNPREVICTLSTMTLVTVGNVNDRSTDDFGVHQSTPPSTKYSICTPLGTQEGTNRIFGGGRGGSIKREWADGEGNFTTYGPRSPVAITDGGLRRPSSRPSTSWKVEQRCNVRFVVIT</sequence>